<evidence type="ECO:0000313" key="3">
    <source>
        <dbReference type="EMBL" id="KAJ8774910.1"/>
    </source>
</evidence>
<sequence length="1021" mass="111846">MEASQTPRKTLPKSSYLAKEPPKTLDPDAKTIEYGYRAASAGNTQENGVRTSVKREQGFSVGGRDRKKSQDFSESDSEDGKINPLFDGVGGLEDSEINGVSSLLKMQESKGLRKLGSVLDAIEKDEKNNAKGGAADKKPGNLGGKKEMDLEEDMGGERHQFAKGDFVWGKVKSHPWWPGRVYDPVDASDYAKKIKQGDRILVAYFGDHTFAWCHPSQLKPFYENFVEMSKQNTSKNFGIAVEKAVEEVGRLLDFKITCSCAPKENFIGVGRSLAVNAGIKEGLLVPEGGVERFSAVLFEPSELLAVLKGFAQVADDTNILKFTVLKCWLSAFYSRRGYQPPSFSDPQPIPGLEDDGSNLIVCLGDASGAVEANTRGPIEEDWLSPHRGHKDGQTDQSLLSKSRGGSGDDQHQRRKQKSIAEILGGHIDAGAESKKDDEAEEECESIKLTALAETTKKRGRGRPRIVRGELNHGEQSTPGKMGGGEILNVSASSSGRKKRKGSNEAAEEDKINVEDVAKGRKELDKSAYSLGRKKVKVGAEADIEGSNNLTSKPRRKETILSTPLVPADTKVFSPETGANVVMKEVGKTPVTTGKKKKDSTVENVSGKDQKEEMKSAGSKNGAGSIKIDHDDGQEYIEQSSSPRERKRSKYLSPPYTDLKTVHRKKELEAESQKASIEIQTGDMMNKATGQFLKPSQLLQDPKVYQNEPFQEPHAGNDPQTTKHGQSIIDPKKVNVPANAVLSQVQYAACNPLNLKENNSLEVVGEFLSAFRNSISCNESSYKLHNKNQTGRKRKSQESQVDPLNLEETRADVISPDKSSQRSKIGKGEMKPNKQQAAHPPETTLPSKETDKKAPAAALFVTFGPGSSLPKKTDLVSIYQKYGDLSHEETEMFYNNYCARIVFLRSSDAEEAFNQSQLVSPFGAASVTFRLRYLSAETKTRELKEISKPNQVLPAKDVTNTTNDLSTSRSSSSDVSELGYVRQKLGMMTAMLGTADGKMPPDLKFQLQGEIKGLLEKLSTMC</sequence>
<gene>
    <name evidence="3" type="ORF">K2173_019914</name>
</gene>
<dbReference type="InterPro" id="IPR052657">
    <property type="entry name" value="PDP_family_Arabidopsis"/>
</dbReference>
<evidence type="ECO:0000256" key="1">
    <source>
        <dbReference type="SAM" id="MobiDB-lite"/>
    </source>
</evidence>
<organism evidence="3 4">
    <name type="scientific">Erythroxylum novogranatense</name>
    <dbReference type="NCBI Taxonomy" id="1862640"/>
    <lineage>
        <taxon>Eukaryota</taxon>
        <taxon>Viridiplantae</taxon>
        <taxon>Streptophyta</taxon>
        <taxon>Embryophyta</taxon>
        <taxon>Tracheophyta</taxon>
        <taxon>Spermatophyta</taxon>
        <taxon>Magnoliopsida</taxon>
        <taxon>eudicotyledons</taxon>
        <taxon>Gunneridae</taxon>
        <taxon>Pentapetalae</taxon>
        <taxon>rosids</taxon>
        <taxon>fabids</taxon>
        <taxon>Malpighiales</taxon>
        <taxon>Erythroxylaceae</taxon>
        <taxon>Erythroxylum</taxon>
    </lineage>
</organism>
<feature type="region of interest" description="Disordered" evidence="1">
    <location>
        <begin position="1"/>
        <end position="89"/>
    </location>
</feature>
<protein>
    <recommendedName>
        <fullName evidence="2">PWWP domain-containing protein</fullName>
    </recommendedName>
</protein>
<keyword evidence="4" id="KW-1185">Reference proteome</keyword>
<reference evidence="3 4" key="1">
    <citation type="submission" date="2021-09" db="EMBL/GenBank/DDBJ databases">
        <title>Genomic insights and catalytic innovation underlie evolution of tropane alkaloids biosynthesis.</title>
        <authorList>
            <person name="Wang Y.-J."/>
            <person name="Tian T."/>
            <person name="Huang J.-P."/>
            <person name="Huang S.-X."/>
        </authorList>
    </citation>
    <scope>NUCLEOTIDE SEQUENCE [LARGE SCALE GENOMIC DNA]</scope>
    <source>
        <strain evidence="3">KIB-2018</strain>
        <tissue evidence="3">Leaf</tissue>
    </source>
</reference>
<feature type="region of interest" description="Disordered" evidence="1">
    <location>
        <begin position="454"/>
        <end position="511"/>
    </location>
</feature>
<feature type="compositionally biased region" description="Basic and acidic residues" evidence="1">
    <location>
        <begin position="605"/>
        <end position="614"/>
    </location>
</feature>
<feature type="compositionally biased region" description="Basic residues" evidence="1">
    <location>
        <begin position="785"/>
        <end position="794"/>
    </location>
</feature>
<accession>A0AAV8U6K9</accession>
<feature type="region of interest" description="Disordered" evidence="1">
    <location>
        <begin position="705"/>
        <end position="725"/>
    </location>
</feature>
<feature type="domain" description="PWWP" evidence="2">
    <location>
        <begin position="163"/>
        <end position="224"/>
    </location>
</feature>
<dbReference type="PANTHER" id="PTHR10688:SF3">
    <property type="entry name" value="PWWP DOMAIN-CONTAINING PROTEIN 6"/>
    <property type="match status" value="1"/>
</dbReference>
<dbReference type="InterPro" id="IPR000313">
    <property type="entry name" value="PWWP_dom"/>
</dbReference>
<dbReference type="PANTHER" id="PTHR10688">
    <property type="entry name" value="PWWP DOMAIN-CONTAINING PROTEIN"/>
    <property type="match status" value="1"/>
</dbReference>
<feature type="region of interest" description="Disordered" evidence="1">
    <location>
        <begin position="376"/>
        <end position="416"/>
    </location>
</feature>
<proteinExistence type="predicted"/>
<dbReference type="EMBL" id="JAIWQS010000001">
    <property type="protein sequence ID" value="KAJ8774910.1"/>
    <property type="molecule type" value="Genomic_DNA"/>
</dbReference>
<evidence type="ECO:0000259" key="2">
    <source>
        <dbReference type="PROSITE" id="PS50812"/>
    </source>
</evidence>
<feature type="region of interest" description="Disordered" evidence="1">
    <location>
        <begin position="585"/>
        <end position="673"/>
    </location>
</feature>
<feature type="compositionally biased region" description="Low complexity" evidence="1">
    <location>
        <begin position="958"/>
        <end position="975"/>
    </location>
</feature>
<dbReference type="Proteomes" id="UP001159364">
    <property type="component" value="Linkage Group LG01"/>
</dbReference>
<dbReference type="SMART" id="SM00293">
    <property type="entry name" value="PWWP"/>
    <property type="match status" value="1"/>
</dbReference>
<dbReference type="AlphaFoldDB" id="A0AAV8U6K9"/>
<feature type="region of interest" description="Disordered" evidence="1">
    <location>
        <begin position="955"/>
        <end position="975"/>
    </location>
</feature>
<feature type="compositionally biased region" description="Basic and acidic residues" evidence="1">
    <location>
        <begin position="20"/>
        <end position="31"/>
    </location>
</feature>
<evidence type="ECO:0000313" key="4">
    <source>
        <dbReference type="Proteomes" id="UP001159364"/>
    </source>
</evidence>
<dbReference type="SUPFAM" id="SSF63748">
    <property type="entry name" value="Tudor/PWWP/MBT"/>
    <property type="match status" value="1"/>
</dbReference>
<name>A0AAV8U6K9_9ROSI</name>
<dbReference type="CDD" id="cd05162">
    <property type="entry name" value="PWWP"/>
    <property type="match status" value="1"/>
</dbReference>
<comment type="caution">
    <text evidence="3">The sequence shown here is derived from an EMBL/GenBank/DDBJ whole genome shotgun (WGS) entry which is preliminary data.</text>
</comment>
<dbReference type="Gene3D" id="2.30.30.140">
    <property type="match status" value="1"/>
</dbReference>
<dbReference type="Pfam" id="PF00855">
    <property type="entry name" value="PWWP"/>
    <property type="match status" value="1"/>
</dbReference>
<feature type="compositionally biased region" description="Polar residues" evidence="1">
    <location>
        <begin position="41"/>
        <end position="50"/>
    </location>
</feature>
<feature type="region of interest" description="Disordered" evidence="1">
    <location>
        <begin position="543"/>
        <end position="562"/>
    </location>
</feature>
<dbReference type="PROSITE" id="PS50812">
    <property type="entry name" value="PWWP"/>
    <property type="match status" value="1"/>
</dbReference>
<feature type="region of interest" description="Disordered" evidence="1">
    <location>
        <begin position="785"/>
        <end position="850"/>
    </location>
</feature>